<evidence type="ECO:0000313" key="2">
    <source>
        <dbReference type="EnsemblMetazoa" id="GAUT018350-PA"/>
    </source>
</evidence>
<name>A0A1A9UWR3_GLOAU</name>
<dbReference type="VEuPathDB" id="VectorBase:GAUT018350"/>
<accession>A0A1A9UWR3</accession>
<protein>
    <submittedName>
        <fullName evidence="2">Uncharacterized protein</fullName>
    </submittedName>
</protein>
<proteinExistence type="predicted"/>
<dbReference type="AlphaFoldDB" id="A0A1A9UWR3"/>
<feature type="transmembrane region" description="Helical" evidence="1">
    <location>
        <begin position="24"/>
        <end position="42"/>
    </location>
</feature>
<evidence type="ECO:0000256" key="1">
    <source>
        <dbReference type="SAM" id="Phobius"/>
    </source>
</evidence>
<reference evidence="2" key="1">
    <citation type="submission" date="2020-05" db="UniProtKB">
        <authorList>
            <consortium name="EnsemblMetazoa"/>
        </authorList>
    </citation>
    <scope>IDENTIFICATION</scope>
    <source>
        <strain evidence="2">TTRI</strain>
    </source>
</reference>
<keyword evidence="1" id="KW-1133">Transmembrane helix</keyword>
<organism evidence="2 3">
    <name type="scientific">Glossina austeni</name>
    <name type="common">Savannah tsetse fly</name>
    <dbReference type="NCBI Taxonomy" id="7395"/>
    <lineage>
        <taxon>Eukaryota</taxon>
        <taxon>Metazoa</taxon>
        <taxon>Ecdysozoa</taxon>
        <taxon>Arthropoda</taxon>
        <taxon>Hexapoda</taxon>
        <taxon>Insecta</taxon>
        <taxon>Pterygota</taxon>
        <taxon>Neoptera</taxon>
        <taxon>Endopterygota</taxon>
        <taxon>Diptera</taxon>
        <taxon>Brachycera</taxon>
        <taxon>Muscomorpha</taxon>
        <taxon>Hippoboscoidea</taxon>
        <taxon>Glossinidae</taxon>
        <taxon>Glossina</taxon>
    </lineage>
</organism>
<evidence type="ECO:0000313" key="3">
    <source>
        <dbReference type="Proteomes" id="UP000078200"/>
    </source>
</evidence>
<keyword evidence="1" id="KW-0812">Transmembrane</keyword>
<sequence>MSLTAALVLHFVFSHYWKTTTLQATFYASLTLSPLLKAILCHRNLVFRKRSKAILALTTLLAANYHSLKYDQKEIICGKSKIITSICMFPQSTTTKKSPRVFGIEILHAHSF</sequence>
<keyword evidence="1" id="KW-0472">Membrane</keyword>
<keyword evidence="3" id="KW-1185">Reference proteome</keyword>
<dbReference type="EnsemblMetazoa" id="GAUT018350-RA">
    <property type="protein sequence ID" value="GAUT018350-PA"/>
    <property type="gene ID" value="GAUT018350"/>
</dbReference>
<dbReference type="Proteomes" id="UP000078200">
    <property type="component" value="Unassembled WGS sequence"/>
</dbReference>